<sequence>FSKIFLVKTLPKNIIGCEFTKSEIRSCLALFTLIRFERLKDPKLNPRVCTTLVIKCLNKIHIRSSSCEPNK</sequence>
<reference evidence="1" key="1">
    <citation type="submission" date="2025-08" db="UniProtKB">
        <authorList>
            <consortium name="Ensembl"/>
        </authorList>
    </citation>
    <scope>IDENTIFICATION</scope>
</reference>
<accession>A0A3B3CFX1</accession>
<dbReference type="AlphaFoldDB" id="A0A3B3CFX1"/>
<evidence type="ECO:0000313" key="1">
    <source>
        <dbReference type="Ensembl" id="ENSOMEP00000016732.1"/>
    </source>
</evidence>
<organism evidence="1 2">
    <name type="scientific">Oryzias melastigma</name>
    <name type="common">Marine medaka</name>
    <dbReference type="NCBI Taxonomy" id="30732"/>
    <lineage>
        <taxon>Eukaryota</taxon>
        <taxon>Metazoa</taxon>
        <taxon>Chordata</taxon>
        <taxon>Craniata</taxon>
        <taxon>Vertebrata</taxon>
        <taxon>Euteleostomi</taxon>
        <taxon>Actinopterygii</taxon>
        <taxon>Neopterygii</taxon>
        <taxon>Teleostei</taxon>
        <taxon>Neoteleostei</taxon>
        <taxon>Acanthomorphata</taxon>
        <taxon>Ovalentaria</taxon>
        <taxon>Atherinomorphae</taxon>
        <taxon>Beloniformes</taxon>
        <taxon>Adrianichthyidae</taxon>
        <taxon>Oryziinae</taxon>
        <taxon>Oryzias</taxon>
    </lineage>
</organism>
<protein>
    <submittedName>
        <fullName evidence="1">Uncharacterized protein</fullName>
    </submittedName>
</protein>
<dbReference type="PaxDb" id="30732-ENSOMEP00000016732"/>
<dbReference type="Ensembl" id="ENSOMET00000025276.1">
    <property type="protein sequence ID" value="ENSOMEP00000016732.1"/>
    <property type="gene ID" value="ENSOMEG00000018385.1"/>
</dbReference>
<keyword evidence="2" id="KW-1185">Reference proteome</keyword>
<evidence type="ECO:0000313" key="2">
    <source>
        <dbReference type="Proteomes" id="UP000261560"/>
    </source>
</evidence>
<proteinExistence type="predicted"/>
<dbReference type="Proteomes" id="UP000261560">
    <property type="component" value="Unplaced"/>
</dbReference>
<reference evidence="1" key="2">
    <citation type="submission" date="2025-09" db="UniProtKB">
        <authorList>
            <consortium name="Ensembl"/>
        </authorList>
    </citation>
    <scope>IDENTIFICATION</scope>
</reference>
<name>A0A3B3CFX1_ORYME</name>